<accession>A0A2W2DCA1</accession>
<dbReference type="Pfam" id="PF13231">
    <property type="entry name" value="PMT_2"/>
    <property type="match status" value="1"/>
</dbReference>
<evidence type="ECO:0000313" key="10">
    <source>
        <dbReference type="EMBL" id="PZF97467.1"/>
    </source>
</evidence>
<dbReference type="PANTHER" id="PTHR33908:SF11">
    <property type="entry name" value="MEMBRANE PROTEIN"/>
    <property type="match status" value="1"/>
</dbReference>
<dbReference type="InterPro" id="IPR050297">
    <property type="entry name" value="LipidA_mod_glycosyltrf_83"/>
</dbReference>
<protein>
    <recommendedName>
        <fullName evidence="9">Glycosyltransferase RgtA/B/C/D-like domain-containing protein</fullName>
    </recommendedName>
</protein>
<feature type="transmembrane region" description="Helical" evidence="8">
    <location>
        <begin position="237"/>
        <end position="256"/>
    </location>
</feature>
<reference evidence="10 11" key="1">
    <citation type="submission" date="2018-01" db="EMBL/GenBank/DDBJ databases">
        <title>Draft genome sequence of Jishengella endophytica.</title>
        <authorList>
            <person name="Sahin N."/>
            <person name="Ay H."/>
            <person name="Saygin H."/>
        </authorList>
    </citation>
    <scope>NUCLEOTIDE SEQUENCE [LARGE SCALE GENOMIC DNA]</scope>
    <source>
        <strain evidence="10 11">DSM 45430</strain>
    </source>
</reference>
<evidence type="ECO:0000256" key="7">
    <source>
        <dbReference type="ARBA" id="ARBA00023136"/>
    </source>
</evidence>
<feature type="transmembrane region" description="Helical" evidence="8">
    <location>
        <begin position="356"/>
        <end position="377"/>
    </location>
</feature>
<comment type="caution">
    <text evidence="10">The sequence shown here is derived from an EMBL/GenBank/DDBJ whole genome shotgun (WGS) entry which is preliminary data.</text>
</comment>
<feature type="transmembrane region" description="Helical" evidence="8">
    <location>
        <begin position="170"/>
        <end position="188"/>
    </location>
</feature>
<organism evidence="10 11">
    <name type="scientific">Micromonospora endophytica</name>
    <dbReference type="NCBI Taxonomy" id="515350"/>
    <lineage>
        <taxon>Bacteria</taxon>
        <taxon>Bacillati</taxon>
        <taxon>Actinomycetota</taxon>
        <taxon>Actinomycetes</taxon>
        <taxon>Micromonosporales</taxon>
        <taxon>Micromonosporaceae</taxon>
        <taxon>Micromonospora</taxon>
    </lineage>
</organism>
<evidence type="ECO:0000256" key="2">
    <source>
        <dbReference type="ARBA" id="ARBA00022475"/>
    </source>
</evidence>
<evidence type="ECO:0000256" key="4">
    <source>
        <dbReference type="ARBA" id="ARBA00022679"/>
    </source>
</evidence>
<gene>
    <name evidence="10" type="ORF">C1I93_11750</name>
</gene>
<name>A0A2W2DCA1_9ACTN</name>
<keyword evidence="4" id="KW-0808">Transferase</keyword>
<keyword evidence="7 8" id="KW-0472">Membrane</keyword>
<feature type="transmembrane region" description="Helical" evidence="8">
    <location>
        <begin position="194"/>
        <end position="225"/>
    </location>
</feature>
<dbReference type="OrthoDB" id="3207667at2"/>
<evidence type="ECO:0000313" key="11">
    <source>
        <dbReference type="Proteomes" id="UP000248627"/>
    </source>
</evidence>
<dbReference type="PANTHER" id="PTHR33908">
    <property type="entry name" value="MANNOSYLTRANSFERASE YKCB-RELATED"/>
    <property type="match status" value="1"/>
</dbReference>
<sequence>MGSGQAGDSDATEVIPRIIGHGPKAPRPRGDGLRQRRPDLLIVGLLVLVVTTVQAWNIDGFPNLTDDEGTYLAQAWAVREGLGLAHYTYWYDHPPLGWIQLAGLSWLPALLMPDQLAVVAGRVAMLPVVAAGMILLYVLSRRLGLARWAAALAVLSYGLSPLSVTMQRQIYLDSFAVTWMLAAFVLALSPRRHLWHHVAAGAAAGVAVLSKETILVVLPALVVALWHGTERNGVRSFSFAGFFSGLTFVGVVYPLYALLKGELLPGDGHVSLIGAMQFQLQDRAGSGSVFTAGSSAREVLDSWLFYDPVLIYAGIGCGLLAFAVRRLRPVAVAVALLLVVALRPGGYLPAMYVIQALPFLAIAIAGIVEVGAGRMLARRTPSPASAARRVRVAAASRAGVVAVCAAVALVLVVPGWYDGTRRALTADDNVRYVAAMQWLSSAVPDRAGTTVVTDDVLWLDLVDAGYQPERVIWFYKLDLDVEVAERLENGWRDVDLIVSTPAMRGDDNELPTVDLLLANSQPVIVFGEGQDRIEIRQIDKESR</sequence>
<keyword evidence="11" id="KW-1185">Reference proteome</keyword>
<evidence type="ECO:0000256" key="6">
    <source>
        <dbReference type="ARBA" id="ARBA00022989"/>
    </source>
</evidence>
<feature type="transmembrane region" description="Helical" evidence="8">
    <location>
        <begin position="119"/>
        <end position="139"/>
    </location>
</feature>
<keyword evidence="6 8" id="KW-1133">Transmembrane helix</keyword>
<dbReference type="Proteomes" id="UP000248627">
    <property type="component" value="Unassembled WGS sequence"/>
</dbReference>
<feature type="transmembrane region" description="Helical" evidence="8">
    <location>
        <begin position="398"/>
        <end position="417"/>
    </location>
</feature>
<dbReference type="GO" id="GO:0005886">
    <property type="term" value="C:plasma membrane"/>
    <property type="evidence" value="ECO:0007669"/>
    <property type="project" value="UniProtKB-SubCell"/>
</dbReference>
<feature type="transmembrane region" description="Helical" evidence="8">
    <location>
        <begin position="330"/>
        <end position="350"/>
    </location>
</feature>
<keyword evidence="5 8" id="KW-0812">Transmembrane</keyword>
<feature type="transmembrane region" description="Helical" evidence="8">
    <location>
        <begin position="40"/>
        <end position="58"/>
    </location>
</feature>
<proteinExistence type="predicted"/>
<dbReference type="GO" id="GO:0016763">
    <property type="term" value="F:pentosyltransferase activity"/>
    <property type="evidence" value="ECO:0007669"/>
    <property type="project" value="TreeGrafter"/>
</dbReference>
<dbReference type="AlphaFoldDB" id="A0A2W2DCA1"/>
<evidence type="ECO:0000256" key="1">
    <source>
        <dbReference type="ARBA" id="ARBA00004651"/>
    </source>
</evidence>
<keyword evidence="3" id="KW-0328">Glycosyltransferase</keyword>
<comment type="subcellular location">
    <subcellularLocation>
        <location evidence="1">Cell membrane</location>
        <topology evidence="1">Multi-pass membrane protein</topology>
    </subcellularLocation>
</comment>
<dbReference type="InterPro" id="IPR038731">
    <property type="entry name" value="RgtA/B/C-like"/>
</dbReference>
<keyword evidence="2" id="KW-1003">Cell membrane</keyword>
<evidence type="ECO:0000256" key="8">
    <source>
        <dbReference type="SAM" id="Phobius"/>
    </source>
</evidence>
<feature type="domain" description="Glycosyltransferase RgtA/B/C/D-like" evidence="9">
    <location>
        <begin position="122"/>
        <end position="243"/>
    </location>
</feature>
<dbReference type="GO" id="GO:0009103">
    <property type="term" value="P:lipopolysaccharide biosynthetic process"/>
    <property type="evidence" value="ECO:0007669"/>
    <property type="project" value="UniProtKB-ARBA"/>
</dbReference>
<evidence type="ECO:0000256" key="5">
    <source>
        <dbReference type="ARBA" id="ARBA00022692"/>
    </source>
</evidence>
<evidence type="ECO:0000259" key="9">
    <source>
        <dbReference type="Pfam" id="PF13231"/>
    </source>
</evidence>
<feature type="transmembrane region" description="Helical" evidence="8">
    <location>
        <begin position="303"/>
        <end position="323"/>
    </location>
</feature>
<dbReference type="EMBL" id="POTX01000060">
    <property type="protein sequence ID" value="PZF97467.1"/>
    <property type="molecule type" value="Genomic_DNA"/>
</dbReference>
<evidence type="ECO:0000256" key="3">
    <source>
        <dbReference type="ARBA" id="ARBA00022676"/>
    </source>
</evidence>